<feature type="domain" description="RRM" evidence="7">
    <location>
        <begin position="98"/>
        <end position="176"/>
    </location>
</feature>
<dbReference type="PROSITE" id="PS50102">
    <property type="entry name" value="RRM"/>
    <property type="match status" value="2"/>
</dbReference>
<dbReference type="GO" id="GO:0010629">
    <property type="term" value="P:negative regulation of gene expression"/>
    <property type="evidence" value="ECO:0007669"/>
    <property type="project" value="UniProtKB-ARBA"/>
</dbReference>
<feature type="compositionally biased region" description="Gly residues" evidence="6">
    <location>
        <begin position="287"/>
        <end position="336"/>
    </location>
</feature>
<organism evidence="8 9">
    <name type="scientific">Cardiocondyla obscurior</name>
    <dbReference type="NCBI Taxonomy" id="286306"/>
    <lineage>
        <taxon>Eukaryota</taxon>
        <taxon>Metazoa</taxon>
        <taxon>Ecdysozoa</taxon>
        <taxon>Arthropoda</taxon>
        <taxon>Hexapoda</taxon>
        <taxon>Insecta</taxon>
        <taxon>Pterygota</taxon>
        <taxon>Neoptera</taxon>
        <taxon>Endopterygota</taxon>
        <taxon>Hymenoptera</taxon>
        <taxon>Apocrita</taxon>
        <taxon>Aculeata</taxon>
        <taxon>Formicoidea</taxon>
        <taxon>Formicidae</taxon>
        <taxon>Myrmicinae</taxon>
        <taxon>Cardiocondyla</taxon>
    </lineage>
</organism>
<evidence type="ECO:0000256" key="3">
    <source>
        <dbReference type="ARBA" id="ARBA00022884"/>
    </source>
</evidence>
<dbReference type="GO" id="GO:0003729">
    <property type="term" value="F:mRNA binding"/>
    <property type="evidence" value="ECO:0007669"/>
    <property type="project" value="UniProtKB-ARBA"/>
</dbReference>
<dbReference type="GO" id="GO:1990904">
    <property type="term" value="C:ribonucleoprotein complex"/>
    <property type="evidence" value="ECO:0007669"/>
    <property type="project" value="InterPro"/>
</dbReference>
<dbReference type="InterPro" id="IPR000504">
    <property type="entry name" value="RRM_dom"/>
</dbReference>
<keyword evidence="4" id="KW-0539">Nucleus</keyword>
<reference evidence="8 9" key="1">
    <citation type="submission" date="2023-03" db="EMBL/GenBank/DDBJ databases">
        <title>High recombination rates correlate with genetic variation in Cardiocondyla obscurior ants.</title>
        <authorList>
            <person name="Errbii M."/>
        </authorList>
    </citation>
    <scope>NUCLEOTIDE SEQUENCE [LARGE SCALE GENOMIC DNA]</scope>
    <source>
        <strain evidence="8">Alpha-2009</strain>
        <tissue evidence="8">Whole body</tissue>
    </source>
</reference>
<evidence type="ECO:0000313" key="9">
    <source>
        <dbReference type="Proteomes" id="UP001430953"/>
    </source>
</evidence>
<evidence type="ECO:0000313" key="8">
    <source>
        <dbReference type="EMBL" id="KAL0112682.1"/>
    </source>
</evidence>
<dbReference type="Pfam" id="PF00076">
    <property type="entry name" value="RRM_1"/>
    <property type="match status" value="2"/>
</dbReference>
<proteinExistence type="predicted"/>
<dbReference type="GO" id="GO:0009967">
    <property type="term" value="P:positive regulation of signal transduction"/>
    <property type="evidence" value="ECO:0007669"/>
    <property type="project" value="UniProtKB-ARBA"/>
</dbReference>
<dbReference type="GO" id="GO:0005737">
    <property type="term" value="C:cytoplasm"/>
    <property type="evidence" value="ECO:0007669"/>
    <property type="project" value="UniProtKB-ARBA"/>
</dbReference>
<dbReference type="FunFam" id="3.30.70.330:FF:000383">
    <property type="entry name" value="Sex lethal, isoform D"/>
    <property type="match status" value="1"/>
</dbReference>
<evidence type="ECO:0000256" key="5">
    <source>
        <dbReference type="PROSITE-ProRule" id="PRU00176"/>
    </source>
</evidence>
<gene>
    <name evidence="8" type="ORF">PUN28_012151</name>
</gene>
<evidence type="ECO:0000256" key="6">
    <source>
        <dbReference type="SAM" id="MobiDB-lite"/>
    </source>
</evidence>
<evidence type="ECO:0000256" key="4">
    <source>
        <dbReference type="ARBA" id="ARBA00023242"/>
    </source>
</evidence>
<feature type="region of interest" description="Disordered" evidence="6">
    <location>
        <begin position="58"/>
        <end position="96"/>
    </location>
</feature>
<feature type="domain" description="RRM" evidence="7">
    <location>
        <begin position="184"/>
        <end position="264"/>
    </location>
</feature>
<dbReference type="InterPro" id="IPR035979">
    <property type="entry name" value="RBD_domain_sf"/>
</dbReference>
<dbReference type="AlphaFoldDB" id="A0AAW2FB14"/>
<dbReference type="GO" id="GO:0008266">
    <property type="term" value="F:poly(U) RNA binding"/>
    <property type="evidence" value="ECO:0007669"/>
    <property type="project" value="UniProtKB-ARBA"/>
</dbReference>
<protein>
    <recommendedName>
        <fullName evidence="7">RRM domain-containing protein</fullName>
    </recommendedName>
</protein>
<dbReference type="FunFam" id="3.30.70.330:FF:000205">
    <property type="entry name" value="Sex lethal, isoform B"/>
    <property type="match status" value="1"/>
</dbReference>
<name>A0AAW2FB14_9HYME</name>
<dbReference type="SMART" id="SM00360">
    <property type="entry name" value="RRM"/>
    <property type="match status" value="2"/>
</dbReference>
<dbReference type="PANTHER" id="PTHR48025:SF1">
    <property type="entry name" value="RRM DOMAIN-CONTAINING PROTEIN"/>
    <property type="match status" value="1"/>
</dbReference>
<evidence type="ECO:0000256" key="1">
    <source>
        <dbReference type="ARBA" id="ARBA00004123"/>
    </source>
</evidence>
<feature type="compositionally biased region" description="Low complexity" evidence="6">
    <location>
        <begin position="69"/>
        <end position="90"/>
    </location>
</feature>
<dbReference type="GO" id="GO:0050686">
    <property type="term" value="P:negative regulation of mRNA processing"/>
    <property type="evidence" value="ECO:0007669"/>
    <property type="project" value="UniProtKB-ARBA"/>
</dbReference>
<evidence type="ECO:0000256" key="2">
    <source>
        <dbReference type="ARBA" id="ARBA00022737"/>
    </source>
</evidence>
<comment type="caution">
    <text evidence="8">The sequence shown here is derived from an EMBL/GenBank/DDBJ whole genome shotgun (WGS) entry which is preliminary data.</text>
</comment>
<accession>A0AAW2FB14</accession>
<feature type="compositionally biased region" description="Gly residues" evidence="6">
    <location>
        <begin position="343"/>
        <end position="358"/>
    </location>
</feature>
<dbReference type="EMBL" id="JADYXP020000012">
    <property type="protein sequence ID" value="KAL0112682.1"/>
    <property type="molecule type" value="Genomic_DNA"/>
</dbReference>
<dbReference type="SUPFAM" id="SSF54928">
    <property type="entry name" value="RNA-binding domain, RBD"/>
    <property type="match status" value="2"/>
</dbReference>
<dbReference type="PANTHER" id="PTHR48025">
    <property type="entry name" value="OS02G0815200 PROTEIN"/>
    <property type="match status" value="1"/>
</dbReference>
<keyword evidence="3 5" id="KW-0694">RNA-binding</keyword>
<keyword evidence="2" id="KW-0677">Repeat</keyword>
<dbReference type="InterPro" id="IPR012677">
    <property type="entry name" value="Nucleotide-bd_a/b_plait_sf"/>
</dbReference>
<comment type="subcellular location">
    <subcellularLocation>
        <location evidence="1">Nucleus</location>
    </subcellularLocation>
</comment>
<dbReference type="InterPro" id="IPR050502">
    <property type="entry name" value="Euk_RNA-bind_prot"/>
</dbReference>
<evidence type="ECO:0000259" key="7">
    <source>
        <dbReference type="PROSITE" id="PS50102"/>
    </source>
</evidence>
<sequence length="388" mass="41439">MILPSMVVSLDDTSWGIQPQYQLLVDSVAQQQRQQQLQSQIVASNRASLSRGDLLRHQQARKMTDQRDQQQQQQPQNQFQQQSQQQQQQQGKNEEPKTNLIINYLPQNMNEKELYSLFVTIGPVESCRVMKDYKTGYSYGFGFVNYAKAEDAATAINTLNGLQVQNKRLKVSFARPSGEEIKETNLYVTNLPRNITESQIDELFSKFGNIVQKNILRDKLTGLPRGVAFVRFDKREEAQEAIAQLHGTIPEGGSEPLSVKIAEEHGKQKAAYYAGWQAGYNQSRGSSGVGGSGGGGGGVRARGIGGPGMGIGGGGGGGGGGGPGMLGRAGGFGPRGSGPHTGFLGGSGSGGGGGGGPGAMRMEKIHPHRFNPIGMGGGGGGYVQSHFW</sequence>
<dbReference type="GO" id="GO:0005634">
    <property type="term" value="C:nucleus"/>
    <property type="evidence" value="ECO:0007669"/>
    <property type="project" value="UniProtKB-SubCell"/>
</dbReference>
<dbReference type="InterPro" id="IPR002343">
    <property type="entry name" value="Hud_Sxl_RNA"/>
</dbReference>
<dbReference type="Proteomes" id="UP001430953">
    <property type="component" value="Unassembled WGS sequence"/>
</dbReference>
<feature type="region of interest" description="Disordered" evidence="6">
    <location>
        <begin position="285"/>
        <end position="361"/>
    </location>
</feature>
<dbReference type="Gene3D" id="3.30.70.330">
    <property type="match status" value="2"/>
</dbReference>
<dbReference type="PRINTS" id="PR00961">
    <property type="entry name" value="HUDSXLRNA"/>
</dbReference>
<keyword evidence="9" id="KW-1185">Reference proteome</keyword>